<dbReference type="AlphaFoldDB" id="A0A0G0LIH8"/>
<proteinExistence type="predicted"/>
<evidence type="ECO:0000313" key="1">
    <source>
        <dbReference type="EMBL" id="KKQ91663.1"/>
    </source>
</evidence>
<dbReference type="Proteomes" id="UP000034774">
    <property type="component" value="Unassembled WGS sequence"/>
</dbReference>
<comment type="caution">
    <text evidence="1">The sequence shown here is derived from an EMBL/GenBank/DDBJ whole genome shotgun (WGS) entry which is preliminary data.</text>
</comment>
<dbReference type="STRING" id="1618572.UT17_C0004G0011"/>
<protein>
    <submittedName>
        <fullName evidence="1">Uncharacterized protein</fullName>
    </submittedName>
</protein>
<gene>
    <name evidence="1" type="ORF">UT17_C0004G0011</name>
</gene>
<name>A0A0G0LIH8_9BACT</name>
<evidence type="ECO:0000313" key="2">
    <source>
        <dbReference type="Proteomes" id="UP000034774"/>
    </source>
</evidence>
<accession>A0A0G0LIH8</accession>
<dbReference type="EMBL" id="LBVU01000004">
    <property type="protein sequence ID" value="KKQ91663.1"/>
    <property type="molecule type" value="Genomic_DNA"/>
</dbReference>
<organism evidence="1 2">
    <name type="scientific">Candidatus Woesebacteria bacterium GW2011_GWB1_39_10</name>
    <dbReference type="NCBI Taxonomy" id="1618572"/>
    <lineage>
        <taxon>Bacteria</taxon>
        <taxon>Candidatus Woeseibacteriota</taxon>
    </lineage>
</organism>
<sequence>MLYNFFMAYGETNMKESLVQAVGADQSTMAYTSEVSDIVQDAVGYPPNAPWDKPIGEWLGVLKERLGPICKANVEIFKHFENKDNKSDETLIFEIFADLTPEITEIAISQFEQGYHGPKSWREVNGDASDRLEEKITNALSTDKFSGMLGRSKGIRKALEFVKNVLIHSNDPDYIFRKHSEYIETCVEANANGESILFIPFDSDYTNPVENFGDMTQICEASISVILPIETEERAKFNKLANSLWSRLKQRGNKTDVSIPKFIVGKDMGAAGFSVLSSTVGEVVTFDSGKGNEHCIYLALNNLAKKIEYWNISSEVVNTHTSKSPEAFFKTATLLYLLHEEGHRLFPENGLYGETTTDIPAVITAVKMAFENGGYDLHVVITGVLTEYVSEIVTGVSEEAWFEGHRENKSNKIFDGYILSAVLILNSLTDSGLVRMNREGGIDINATPDNLKLFFADLEMVDAKFYEKDKKILERISLAVANPEALELIDLFRTKFKEKLFSQKAFIPTEVTQ</sequence>
<reference evidence="1 2" key="1">
    <citation type="journal article" date="2015" name="Nature">
        <title>rRNA introns, odd ribosomes, and small enigmatic genomes across a large radiation of phyla.</title>
        <authorList>
            <person name="Brown C.T."/>
            <person name="Hug L.A."/>
            <person name="Thomas B.C."/>
            <person name="Sharon I."/>
            <person name="Castelle C.J."/>
            <person name="Singh A."/>
            <person name="Wilkins M.J."/>
            <person name="Williams K.H."/>
            <person name="Banfield J.F."/>
        </authorList>
    </citation>
    <scope>NUCLEOTIDE SEQUENCE [LARGE SCALE GENOMIC DNA]</scope>
</reference>